<sequence length="335" mass="33685">MSYSPDDPRPVSILIAPSGIGSHSADEVAQQLGEGILSIIRDAKIRLSPLSLPDSGLTSLAELFPGEQVTLPTTTAAGTLTEATYVLDKEQATAYIDAAQATGTDRLTPGRSDSYGVGVLVADAQSRGARRVVLNLTGCPTDDGGVGVLVALGANPLDQSGRTLPKGGTALETLADFDTAQLNIGAGAVEWVLVTDTSAPLDTDAPGMAQLAEVTGVDPATPGLGAGGGIAVAVTWLSALLHGSADNVRLIPAEQLMAGSLDTSDLINPGDFLVTTGALAPALARSAGADNVLGVVLGEGETAPEQALTVNAGESLQDAGAQLAVDYLRISTVQG</sequence>
<organism evidence="1 2">
    <name type="scientific">Corynebacterium doosanense CAU 212 = DSM 45436</name>
    <dbReference type="NCBI Taxonomy" id="558173"/>
    <lineage>
        <taxon>Bacteria</taxon>
        <taxon>Bacillati</taxon>
        <taxon>Actinomycetota</taxon>
        <taxon>Actinomycetes</taxon>
        <taxon>Mycobacteriales</taxon>
        <taxon>Corynebacteriaceae</taxon>
        <taxon>Corynebacterium</taxon>
    </lineage>
</organism>
<proteinExistence type="predicted"/>
<keyword evidence="2" id="KW-1185">Reference proteome</keyword>
<evidence type="ECO:0000313" key="2">
    <source>
        <dbReference type="Proteomes" id="UP000029914"/>
    </source>
</evidence>
<name>A0A097IGZ4_9CORY</name>
<protein>
    <submittedName>
        <fullName evidence="1">Glycerate kinase</fullName>
    </submittedName>
</protein>
<dbReference type="KEGG" id="cdo:CDOO_09095"/>
<evidence type="ECO:0000313" key="1">
    <source>
        <dbReference type="EMBL" id="AIT61400.1"/>
    </source>
</evidence>
<dbReference type="PANTHER" id="PTHR21599">
    <property type="entry name" value="GLYCERATE KINASE"/>
    <property type="match status" value="1"/>
</dbReference>
<dbReference type="InterPro" id="IPR004381">
    <property type="entry name" value="Glycerate_kinase"/>
</dbReference>
<dbReference type="RefSeq" id="WP_018020936.1">
    <property type="nucleotide sequence ID" value="NZ_AQUX01000001.1"/>
</dbReference>
<dbReference type="HOGENOM" id="CLU_028255_0_0_11"/>
<dbReference type="AlphaFoldDB" id="A0A097IGZ4"/>
<dbReference type="eggNOG" id="COG1929">
    <property type="taxonomic scope" value="Bacteria"/>
</dbReference>
<dbReference type="InterPro" id="IPR018193">
    <property type="entry name" value="Glyc_kinase_flavodox-like_fold"/>
</dbReference>
<dbReference type="Pfam" id="PF02595">
    <property type="entry name" value="Gly_kinase"/>
    <property type="match status" value="1"/>
</dbReference>
<dbReference type="SUPFAM" id="SSF110738">
    <property type="entry name" value="Glycerate kinase I"/>
    <property type="match status" value="1"/>
</dbReference>
<dbReference type="Gene3D" id="3.90.1510.10">
    <property type="entry name" value="Glycerate kinase, domain 2"/>
    <property type="match status" value="1"/>
</dbReference>
<dbReference type="GO" id="GO:0008887">
    <property type="term" value="F:glycerate kinase activity"/>
    <property type="evidence" value="ECO:0007669"/>
    <property type="project" value="InterPro"/>
</dbReference>
<keyword evidence="1" id="KW-0418">Kinase</keyword>
<gene>
    <name evidence="1" type="ORF">CDOO_09095</name>
</gene>
<dbReference type="GO" id="GO:0031388">
    <property type="term" value="P:organic acid phosphorylation"/>
    <property type="evidence" value="ECO:0007669"/>
    <property type="project" value="InterPro"/>
</dbReference>
<dbReference type="OrthoDB" id="9774290at2"/>
<accession>A0A097IGZ4</accession>
<dbReference type="PANTHER" id="PTHR21599:SF0">
    <property type="entry name" value="GLYCERATE KINASE"/>
    <property type="match status" value="1"/>
</dbReference>
<dbReference type="Proteomes" id="UP000029914">
    <property type="component" value="Chromosome"/>
</dbReference>
<dbReference type="InterPro" id="IPR036129">
    <property type="entry name" value="Glycerate_kinase_sf"/>
</dbReference>
<dbReference type="STRING" id="558173.CDOO_09095"/>
<dbReference type="EMBL" id="CP006764">
    <property type="protein sequence ID" value="AIT61400.1"/>
    <property type="molecule type" value="Genomic_DNA"/>
</dbReference>
<reference evidence="1 2" key="1">
    <citation type="submission" date="2013-09" db="EMBL/GenBank/DDBJ databases">
        <title>Complete genome sequence of Corynebacterium doosanense CAU 212(T) (=DSM 45436(T)), isolated from activated sludge.</title>
        <authorList>
            <person name="Schaffert L."/>
            <person name="Albersmeier A."/>
            <person name="Kalinowski J."/>
            <person name="Ruckert C."/>
        </authorList>
    </citation>
    <scope>NUCLEOTIDE SEQUENCE [LARGE SCALE GENOMIC DNA]</scope>
    <source>
        <strain evidence="1 2">CAU 212</strain>
    </source>
</reference>
<keyword evidence="1" id="KW-0808">Transferase</keyword>